<dbReference type="EMBL" id="CP002453">
    <property type="protein sequence ID" value="ADV50355.1"/>
    <property type="molecule type" value="Genomic_DNA"/>
</dbReference>
<dbReference type="HOGENOM" id="CLU_709203_0_0_10"/>
<sequence>MKNNFLILFLLFMACKGENKNLIATLTIQDNDSLVQVKQESIPLEFISKLPDFELPLGNIDVVKTIFPDKFGLPLETDEDGAYLNLKSDVFTKKIQSNTNTWKKISNTDGLNYTLTIEDSLKYSMYSNFGKQVVRENYEFIGKIRDKDFIMLLGKHTSDNALKSYNFITIVMVSVDGVIIDDLILYKQEFDYVSSYSTFSFMDKQRIISSKSFFAIEGEYFSEKTENYQISSEGKFIRYYGENGDYKNELEQAKSSTGHIFSNKDNIKEVSIGKDSVIGNGIICSELHISFYENGLVKEKGCQGIYKGMGTSVGTWYKYNSSGVLVEKVYYHLGTMKDAYKEVVEYYLNGNKKSIERFTNDVLFEIDLDSIGEWEYYDLNGKLMKTKSF</sequence>
<dbReference type="AlphaFoldDB" id="E6X413"/>
<dbReference type="Proteomes" id="UP000008634">
    <property type="component" value="Chromosome"/>
</dbReference>
<dbReference type="eggNOG" id="ENOG502ZY1Q">
    <property type="taxonomic scope" value="Bacteria"/>
</dbReference>
<organism evidence="1 2">
    <name type="scientific">Cellulophaga algicola (strain DSM 14237 / IC166 / ACAM 630)</name>
    <dbReference type="NCBI Taxonomy" id="688270"/>
    <lineage>
        <taxon>Bacteria</taxon>
        <taxon>Pseudomonadati</taxon>
        <taxon>Bacteroidota</taxon>
        <taxon>Flavobacteriia</taxon>
        <taxon>Flavobacteriales</taxon>
        <taxon>Flavobacteriaceae</taxon>
        <taxon>Cellulophaga</taxon>
    </lineage>
</organism>
<name>E6X413_CELAD</name>
<evidence type="ECO:0000313" key="2">
    <source>
        <dbReference type="Proteomes" id="UP000008634"/>
    </source>
</evidence>
<gene>
    <name evidence="1" type="ordered locus">Celal_3081</name>
</gene>
<protein>
    <submittedName>
        <fullName evidence="1">Uncharacterized protein</fullName>
    </submittedName>
</protein>
<dbReference type="PROSITE" id="PS51257">
    <property type="entry name" value="PROKAR_LIPOPROTEIN"/>
    <property type="match status" value="1"/>
</dbReference>
<keyword evidence="2" id="KW-1185">Reference proteome</keyword>
<reference evidence="1 2" key="1">
    <citation type="journal article" date="2010" name="Stand. Genomic Sci.">
        <title>Complete genome sequence of Cellulophaga algicola type strain (IC166).</title>
        <authorList>
            <person name="Abt B."/>
            <person name="Lu M."/>
            <person name="Misra M."/>
            <person name="Han C."/>
            <person name="Nolan M."/>
            <person name="Lucas S."/>
            <person name="Hammon N."/>
            <person name="Deshpande S."/>
            <person name="Cheng J.F."/>
            <person name="Tapia R."/>
            <person name="Goodwin L."/>
            <person name="Pitluck S."/>
            <person name="Liolios K."/>
            <person name="Pagani I."/>
            <person name="Ivanova N."/>
            <person name="Mavromatis K."/>
            <person name="Ovchinikova G."/>
            <person name="Pati A."/>
            <person name="Chen A."/>
            <person name="Palaniappan K."/>
            <person name="Land M."/>
            <person name="Hauser L."/>
            <person name="Chang Y.J."/>
            <person name="Jeffries C.D."/>
            <person name="Detter J.C."/>
            <person name="Brambilla E."/>
            <person name="Rohde M."/>
            <person name="Tindall B.J."/>
            <person name="Goker M."/>
            <person name="Woyke T."/>
            <person name="Bristow J."/>
            <person name="Eisen J.A."/>
            <person name="Markowitz V."/>
            <person name="Hugenholtz P."/>
            <person name="Kyrpides N.C."/>
            <person name="Klenk H.P."/>
            <person name="Lapidus A."/>
        </authorList>
    </citation>
    <scope>NUCLEOTIDE SEQUENCE [LARGE SCALE GENOMIC DNA]</scope>
    <source>
        <strain evidence="2">DSM 14237 / IC166 / ACAM 630</strain>
    </source>
</reference>
<dbReference type="KEGG" id="cao:Celal_3081"/>
<evidence type="ECO:0000313" key="1">
    <source>
        <dbReference type="EMBL" id="ADV50355.1"/>
    </source>
</evidence>
<proteinExistence type="predicted"/>
<accession>E6X413</accession>